<dbReference type="Proteomes" id="UP000250642">
    <property type="component" value="Unassembled WGS sequence"/>
</dbReference>
<dbReference type="InterPro" id="IPR036291">
    <property type="entry name" value="NAD(P)-bd_dom_sf"/>
</dbReference>
<dbReference type="Gene3D" id="3.90.25.10">
    <property type="entry name" value="UDP-galactose 4-epimerase, domain 1"/>
    <property type="match status" value="1"/>
</dbReference>
<dbReference type="PANTHER" id="PTHR43000">
    <property type="entry name" value="DTDP-D-GLUCOSE 4,6-DEHYDRATASE-RELATED"/>
    <property type="match status" value="1"/>
</dbReference>
<protein>
    <submittedName>
        <fullName evidence="3">dTDP-glucose 4,6-dehydratase</fullName>
    </submittedName>
</protein>
<evidence type="ECO:0000259" key="2">
    <source>
        <dbReference type="Pfam" id="PF01370"/>
    </source>
</evidence>
<gene>
    <name evidence="3" type="ORF">DC345_11040</name>
</gene>
<evidence type="ECO:0000313" key="3">
    <source>
        <dbReference type="EMBL" id="RAW16020.1"/>
    </source>
</evidence>
<reference evidence="3 4" key="1">
    <citation type="submission" date="2018-04" db="EMBL/GenBank/DDBJ databases">
        <title>Paenibacillus taichungensis Genome sequencing and assembly.</title>
        <authorList>
            <person name="Xu J."/>
            <person name="Rensing C."/>
            <person name="Mazhar H.S."/>
        </authorList>
    </citation>
    <scope>NUCLEOTIDE SEQUENCE [LARGE SCALE GENOMIC DNA]</scope>
    <source>
        <strain evidence="3 4">NC1</strain>
    </source>
</reference>
<dbReference type="EMBL" id="QEVW01000006">
    <property type="protein sequence ID" value="RAW16020.1"/>
    <property type="molecule type" value="Genomic_DNA"/>
</dbReference>
<feature type="domain" description="NAD-dependent epimerase/dehydratase" evidence="2">
    <location>
        <begin position="5"/>
        <end position="230"/>
    </location>
</feature>
<dbReference type="InterPro" id="IPR020904">
    <property type="entry name" value="Sc_DH/Rdtase_CS"/>
</dbReference>
<proteinExistence type="inferred from homology"/>
<evidence type="ECO:0000256" key="1">
    <source>
        <dbReference type="ARBA" id="ARBA00007637"/>
    </source>
</evidence>
<accession>A0A329QUA1</accession>
<dbReference type="Pfam" id="PF01370">
    <property type="entry name" value="Epimerase"/>
    <property type="match status" value="1"/>
</dbReference>
<dbReference type="Gene3D" id="3.40.50.720">
    <property type="entry name" value="NAD(P)-binding Rossmann-like Domain"/>
    <property type="match status" value="1"/>
</dbReference>
<dbReference type="PROSITE" id="PS00061">
    <property type="entry name" value="ADH_SHORT"/>
    <property type="match status" value="1"/>
</dbReference>
<dbReference type="SUPFAM" id="SSF51735">
    <property type="entry name" value="NAD(P)-binding Rossmann-fold domains"/>
    <property type="match status" value="1"/>
</dbReference>
<comment type="similarity">
    <text evidence="1">Belongs to the NAD(P)-dependent epimerase/dehydratase family.</text>
</comment>
<dbReference type="AlphaFoldDB" id="A0A329QUA1"/>
<name>A0A329QUA1_9BACL</name>
<organism evidence="3 4">
    <name type="scientific">Paenibacillus taichungensis</name>
    <dbReference type="NCBI Taxonomy" id="484184"/>
    <lineage>
        <taxon>Bacteria</taxon>
        <taxon>Bacillati</taxon>
        <taxon>Bacillota</taxon>
        <taxon>Bacilli</taxon>
        <taxon>Bacillales</taxon>
        <taxon>Paenibacillaceae</taxon>
        <taxon>Paenibacillus</taxon>
    </lineage>
</organism>
<sequence length="335" mass="38349">MCLNIVITGASGFVGFNLSQYLAQKGHRITLVDQDDYCQRLVHSSPLHEMAFICCDLAKDRFSLPHETDYIIHLAAMPHVDYSYHHPGEVFRNNTLSTQAILQYASDHHIPVVLASSVEVYGGEMGRVYHESDEYAPVSPYSASKVASEMLARSYAQCYQLPVKIFRLTNLYGPWQLPDRIIPRNFGRMMDGLPLDIQGSAVRDFLYVDDALRAIEQIMLNGQDQQIYNISTGQGTTMQEIGDHLQQLHTSNRMAEIREQEPTQSRGSSLVVHSGKLRSETGWFPQTTLEQGLEQTFRWYQEHPEWVRQFSREYHTTREARSFIIDMARYAVPAI</sequence>
<comment type="caution">
    <text evidence="3">The sequence shown here is derived from an EMBL/GenBank/DDBJ whole genome shotgun (WGS) entry which is preliminary data.</text>
</comment>
<evidence type="ECO:0000313" key="4">
    <source>
        <dbReference type="Proteomes" id="UP000250642"/>
    </source>
</evidence>
<dbReference type="RefSeq" id="WP_113053126.1">
    <property type="nucleotide sequence ID" value="NZ_QEVW01000006.1"/>
</dbReference>
<dbReference type="InterPro" id="IPR001509">
    <property type="entry name" value="Epimerase_deHydtase"/>
</dbReference>